<dbReference type="Proteomes" id="UP000215450">
    <property type="component" value="Unassembled WGS sequence"/>
</dbReference>
<dbReference type="OrthoDB" id="8560958at2"/>
<dbReference type="Pfam" id="PF13424">
    <property type="entry name" value="TPR_12"/>
    <property type="match status" value="2"/>
</dbReference>
<gene>
    <name evidence="4" type="ORF">KEBURONENSIS_00964</name>
    <name evidence="3" type="ORF">KEBURONENSIS_01032</name>
</gene>
<reference evidence="4 5" key="2">
    <citation type="submission" date="2017-06" db="EMBL/GenBank/DDBJ databases">
        <authorList>
            <person name="Kim H.J."/>
            <person name="Triplett B.A."/>
        </authorList>
    </citation>
    <scope>NUCLEOTIDE SEQUENCE [LARGE SCALE GENOMIC DNA]</scope>
    <source>
        <strain evidence="4">Kingella_eburonensis</strain>
    </source>
</reference>
<keyword evidence="2" id="KW-0802">TPR repeat</keyword>
<dbReference type="RefSeq" id="WP_095062167.1">
    <property type="nucleotide sequence ID" value="NZ_FXUV02000015.1"/>
</dbReference>
<protein>
    <submittedName>
        <fullName evidence="3">Tetratricopeptide repeat protein</fullName>
    </submittedName>
</protein>
<dbReference type="STRING" id="1522312.GCA_900177895_00365"/>
<dbReference type="InterPro" id="IPR011990">
    <property type="entry name" value="TPR-like_helical_dom_sf"/>
</dbReference>
<dbReference type="InterPro" id="IPR019734">
    <property type="entry name" value="TPR_rpt"/>
</dbReference>
<evidence type="ECO:0000313" key="5">
    <source>
        <dbReference type="Proteomes" id="UP000215450"/>
    </source>
</evidence>
<reference evidence="3" key="1">
    <citation type="submission" date="2017-05" db="EMBL/GenBank/DDBJ databases">
        <authorList>
            <person name="Song R."/>
            <person name="Chenine A.L."/>
            <person name="Ruprecht R.M."/>
        </authorList>
    </citation>
    <scope>NUCLEOTIDE SEQUENCE</scope>
    <source>
        <strain evidence="3">Kingella_eburonensis</strain>
    </source>
</reference>
<evidence type="ECO:0000256" key="2">
    <source>
        <dbReference type="ARBA" id="ARBA00022803"/>
    </source>
</evidence>
<dbReference type="Pfam" id="PF13374">
    <property type="entry name" value="TPR_10"/>
    <property type="match status" value="1"/>
</dbReference>
<dbReference type="AlphaFoldDB" id="A0A238HE65"/>
<organism evidence="3">
    <name type="scientific">Kingella negevensis</name>
    <dbReference type="NCBI Taxonomy" id="1522312"/>
    <lineage>
        <taxon>Bacteria</taxon>
        <taxon>Pseudomonadati</taxon>
        <taxon>Pseudomonadota</taxon>
        <taxon>Betaproteobacteria</taxon>
        <taxon>Neisseriales</taxon>
        <taxon>Neisseriaceae</taxon>
        <taxon>Kingella</taxon>
    </lineage>
</organism>
<dbReference type="Gene3D" id="1.25.40.10">
    <property type="entry name" value="Tetratricopeptide repeat domain"/>
    <property type="match status" value="2"/>
</dbReference>
<dbReference type="EMBL" id="FXUV01000013">
    <property type="protein sequence ID" value="SMQ12023.1"/>
    <property type="molecule type" value="Genomic_DNA"/>
</dbReference>
<dbReference type="SUPFAM" id="SSF48452">
    <property type="entry name" value="TPR-like"/>
    <property type="match status" value="1"/>
</dbReference>
<name>A0A238HE65_9NEIS</name>
<dbReference type="PANTHER" id="PTHR45641">
    <property type="entry name" value="TETRATRICOPEPTIDE REPEAT PROTEIN (AFU_ORTHOLOGUE AFUA_6G03870)"/>
    <property type="match status" value="1"/>
</dbReference>
<evidence type="ECO:0000313" key="4">
    <source>
        <dbReference type="EMBL" id="SNB62050.1"/>
    </source>
</evidence>
<dbReference type="PANTHER" id="PTHR45641:SF19">
    <property type="entry name" value="NEPHROCYSTIN-3"/>
    <property type="match status" value="1"/>
</dbReference>
<keyword evidence="1" id="KW-0677">Repeat</keyword>
<sequence length="322" mass="36604">MKSERTQHQELARKLIETCQLAQAEPLVRALYQDTQNTFGEDSLEHAQSLVNLGNWHEGKGDFGASETLLKQAVQTIRRHNETRKHNAQLADALHQLGGTYCQQGKLAEAQAVYQEAQTLYTQPENAAQIALLLNDLGSTYSEQPEKALEYYEQSSALHEKLFGMEYRYTALAYTNAAAIYRRQGHLAEAQSILEHTTQIQQRCSGDHILTAVALSELAATYDEQGNHQQAETLYNQAADMITRVFGKEHVNYGRILARLAYHHYLLNDFDTTLNMLHQSLEIFIETFDEDHAAVRNTIQNIVTVMMASGKEEFKMKRSRKK</sequence>
<evidence type="ECO:0000313" key="3">
    <source>
        <dbReference type="EMBL" id="SMQ12023.1"/>
    </source>
</evidence>
<accession>A0A238HE65</accession>
<proteinExistence type="predicted"/>
<dbReference type="SMART" id="SM00028">
    <property type="entry name" value="TPR"/>
    <property type="match status" value="6"/>
</dbReference>
<dbReference type="EMBL" id="FXUV02000015">
    <property type="protein sequence ID" value="SNB62050.1"/>
    <property type="molecule type" value="Genomic_DNA"/>
</dbReference>
<keyword evidence="5" id="KW-1185">Reference proteome</keyword>
<evidence type="ECO:0000256" key="1">
    <source>
        <dbReference type="ARBA" id="ARBA00022737"/>
    </source>
</evidence>